<accession>T0IYA4</accession>
<dbReference type="RefSeq" id="WP_021316411.1">
    <property type="nucleotide sequence ID" value="NZ_AUWY01000023.1"/>
</dbReference>
<keyword evidence="2" id="KW-1185">Reference proteome</keyword>
<comment type="caution">
    <text evidence="1">The sequence shown here is derived from an EMBL/GenBank/DDBJ whole genome shotgun (WGS) entry which is preliminary data.</text>
</comment>
<sequence length="67" mass="7477">MPGDQYFSLAAPPSESSKIAHLAAHADMRSGSRRIHLSEYMHAQMLSKAMLLSEQMVNAREEIMMKG</sequence>
<dbReference type="AlphaFoldDB" id="T0IYA4"/>
<evidence type="ECO:0000313" key="1">
    <source>
        <dbReference type="EMBL" id="EQB33785.1"/>
    </source>
</evidence>
<protein>
    <submittedName>
        <fullName evidence="1">Uncharacterized protein</fullName>
    </submittedName>
</protein>
<organism evidence="1 2">
    <name type="scientific">Sphingobium ummariense RL-3</name>
    <dbReference type="NCBI Taxonomy" id="1346791"/>
    <lineage>
        <taxon>Bacteria</taxon>
        <taxon>Pseudomonadati</taxon>
        <taxon>Pseudomonadota</taxon>
        <taxon>Alphaproteobacteria</taxon>
        <taxon>Sphingomonadales</taxon>
        <taxon>Sphingomonadaceae</taxon>
        <taxon>Sphingobium</taxon>
    </lineage>
</organism>
<gene>
    <name evidence="1" type="ORF">M529_01905</name>
</gene>
<name>T0IYA4_9SPHN</name>
<proteinExistence type="predicted"/>
<evidence type="ECO:0000313" key="2">
    <source>
        <dbReference type="Proteomes" id="UP000015523"/>
    </source>
</evidence>
<dbReference type="EMBL" id="AUWY01000023">
    <property type="protein sequence ID" value="EQB33785.1"/>
    <property type="molecule type" value="Genomic_DNA"/>
</dbReference>
<dbReference type="Proteomes" id="UP000015523">
    <property type="component" value="Unassembled WGS sequence"/>
</dbReference>
<dbReference type="PATRIC" id="fig|1346791.3.peg.371"/>
<reference evidence="1 2" key="1">
    <citation type="journal article" date="2013" name="Genome Announc.">
        <title>Draft Genome Sequence of Sphingobium ummariense Strain RL-3, a Hexachlorocyclohexane-Degrading Bacterium.</title>
        <authorList>
            <person name="Kohli P."/>
            <person name="Dua A."/>
            <person name="Sangwan N."/>
            <person name="Oldach P."/>
            <person name="Khurana J.P."/>
            <person name="Lal R."/>
        </authorList>
    </citation>
    <scope>NUCLEOTIDE SEQUENCE [LARGE SCALE GENOMIC DNA]</scope>
    <source>
        <strain evidence="1 2">RL-3</strain>
    </source>
</reference>